<comment type="caution">
    <text evidence="4">The sequence shown here is derived from an EMBL/GenBank/DDBJ whole genome shotgun (WGS) entry which is preliminary data.</text>
</comment>
<dbReference type="Pfam" id="PF00560">
    <property type="entry name" value="LRR_1"/>
    <property type="match status" value="1"/>
</dbReference>
<dbReference type="AlphaFoldDB" id="A0AAW2ZVQ9"/>
<keyword evidence="2" id="KW-0677">Repeat</keyword>
<dbReference type="PANTHER" id="PTHR48059:SF30">
    <property type="entry name" value="OS06G0587000 PROTEIN"/>
    <property type="match status" value="1"/>
</dbReference>
<dbReference type="PANTHER" id="PTHR48059">
    <property type="entry name" value="POLYGALACTURONASE INHIBITOR 1"/>
    <property type="match status" value="1"/>
</dbReference>
<evidence type="ECO:0000256" key="3">
    <source>
        <dbReference type="SAM" id="MobiDB-lite"/>
    </source>
</evidence>
<accession>A0AAW2ZVQ9</accession>
<evidence type="ECO:0000313" key="4">
    <source>
        <dbReference type="EMBL" id="KAL0494200.1"/>
    </source>
</evidence>
<protein>
    <submittedName>
        <fullName evidence="4">Leucine rich repeat/Leucine Rich Repeat</fullName>
    </submittedName>
</protein>
<feature type="non-terminal residue" evidence="4">
    <location>
        <position position="1"/>
    </location>
</feature>
<dbReference type="EMBL" id="JBAMZK010000036">
    <property type="protein sequence ID" value="KAL0494200.1"/>
    <property type="molecule type" value="Genomic_DNA"/>
</dbReference>
<reference evidence="4 5" key="1">
    <citation type="submission" date="2024-02" db="EMBL/GenBank/DDBJ databases">
        <title>FIRST GENOME SEQUENCES OF Leishmania (Viannia) shawi, Leishmania (Viannia) lindenbergi AND Leishmania (Viannia) utingensis.</title>
        <authorList>
            <person name="Resadore F."/>
            <person name="Custodio M.G.F."/>
            <person name="Boite M.C."/>
            <person name="Cupolillo E."/>
            <person name="Ferreira G.E.M."/>
        </authorList>
    </citation>
    <scope>NUCLEOTIDE SEQUENCE [LARGE SCALE GENOMIC DNA]</scope>
    <source>
        <strain evidence="4 5">MHOM/BR/1966/M15733</strain>
    </source>
</reference>
<evidence type="ECO:0000256" key="1">
    <source>
        <dbReference type="ARBA" id="ARBA00004196"/>
    </source>
</evidence>
<dbReference type="Proteomes" id="UP001500131">
    <property type="component" value="Unassembled WGS sequence"/>
</dbReference>
<dbReference type="FunFam" id="3.80.10.10:FF:000383">
    <property type="entry name" value="Leucine-rich repeat receptor protein kinase EMS1"/>
    <property type="match status" value="1"/>
</dbReference>
<sequence>SSAPSSSSSAPSSSSSAPSSSSSTPSSSSSSAPSSSSSAPSSSSSSAPSSSISFECNGKVPYYSGEQVKHSMRFLSGFSESFADASETWRCPNFCAWDGVTCTEEGFFFELGGVVTSGSLPEVSADCNGSAVPVLKISAGGAEGNVSLKGSLPSTWSELVSLVELDLSHTGVSGAVPVAWSALLRLKKLNLGFNGLSGVLPKEWSGMAALEELFLNDNSFTGSVPIEWFTMYNLQILDVSNNKFNGFLPGFLLAPSRARMPGVLRKLSLTVRQ</sequence>
<dbReference type="Pfam" id="PF13855">
    <property type="entry name" value="LRR_8"/>
    <property type="match status" value="1"/>
</dbReference>
<organism evidence="4 5">
    <name type="scientific">Leishmania lindenbergi</name>
    <dbReference type="NCBI Taxonomy" id="651832"/>
    <lineage>
        <taxon>Eukaryota</taxon>
        <taxon>Discoba</taxon>
        <taxon>Euglenozoa</taxon>
        <taxon>Kinetoplastea</taxon>
        <taxon>Metakinetoplastina</taxon>
        <taxon>Trypanosomatida</taxon>
        <taxon>Trypanosomatidae</taxon>
        <taxon>Leishmaniinae</taxon>
        <taxon>Leishmania</taxon>
    </lineage>
</organism>
<evidence type="ECO:0000256" key="2">
    <source>
        <dbReference type="ARBA" id="ARBA00022737"/>
    </source>
</evidence>
<dbReference type="SUPFAM" id="SSF52058">
    <property type="entry name" value="L domain-like"/>
    <property type="match status" value="1"/>
</dbReference>
<dbReference type="InterPro" id="IPR051848">
    <property type="entry name" value="PGIP"/>
</dbReference>
<keyword evidence="5" id="KW-1185">Reference proteome</keyword>
<gene>
    <name evidence="4" type="ORF">Q4I31_007297</name>
</gene>
<dbReference type="InterPro" id="IPR001611">
    <property type="entry name" value="Leu-rich_rpt"/>
</dbReference>
<evidence type="ECO:0000313" key="5">
    <source>
        <dbReference type="Proteomes" id="UP001500131"/>
    </source>
</evidence>
<dbReference type="InterPro" id="IPR032675">
    <property type="entry name" value="LRR_dom_sf"/>
</dbReference>
<comment type="subcellular location">
    <subcellularLocation>
        <location evidence="1">Cell envelope</location>
    </subcellularLocation>
</comment>
<dbReference type="Gene3D" id="3.80.10.10">
    <property type="entry name" value="Ribonuclease Inhibitor"/>
    <property type="match status" value="1"/>
</dbReference>
<name>A0AAW2ZVQ9_9TRYP</name>
<proteinExistence type="predicted"/>
<feature type="region of interest" description="Disordered" evidence="3">
    <location>
        <begin position="1"/>
        <end position="51"/>
    </location>
</feature>